<evidence type="ECO:0000313" key="3">
    <source>
        <dbReference type="Proteomes" id="UP000248584"/>
    </source>
</evidence>
<proteinExistence type="predicted"/>
<dbReference type="PANTHER" id="PTHR43174:SF3">
    <property type="entry name" value="UDP-N-ACETYLGLUCOSAMINE 2-EPIMERASE"/>
    <property type="match status" value="1"/>
</dbReference>
<keyword evidence="3" id="KW-1185">Reference proteome</keyword>
<dbReference type="SUPFAM" id="SSF53756">
    <property type="entry name" value="UDP-Glycosyltransferase/glycogen phosphorylase"/>
    <property type="match status" value="1"/>
</dbReference>
<comment type="caution">
    <text evidence="2">The sequence shown here is derived from an EMBL/GenBank/DDBJ whole genome shotgun (WGS) entry which is preliminary data.</text>
</comment>
<dbReference type="InterPro" id="IPR003331">
    <property type="entry name" value="UDP_GlcNAc_Epimerase_2_dom"/>
</dbReference>
<sequence>MKIAVLTSSRADYGIYFPLLEKIKNDSFFDLEVICFGTHCSKAHGYTLSKVKSHGYKKIHEISALIANDNAVSISSSYGLTTLKFAEFWEHNHEYEMVFCLGDRFEMSAAVQAGIPFGIKFVHLYGGDTTLGAIDDIYRNQITLASFLHFTATEDHSKKIQKITNQVENIFTIGTISLNEIASFKPVSKKDLLTEYNIPVDDYVLVTFHPETIATEENELYAEEMKVSLLKIAESSNVVVTMPNADTMGSLYRDKLFETRSNKPDKIFLVENFGKKNYFSAMYHAKLLIGNTSSGIVEAASFGKLTVNVGDRQKGRAQSDNVLNATFNSVDILDKYNEAVKRGTYYGDNVYYRHNSVESIIRILKKYKNN</sequence>
<dbReference type="EMBL" id="QKZR01000004">
    <property type="protein sequence ID" value="PZX39193.1"/>
    <property type="molecule type" value="Genomic_DNA"/>
</dbReference>
<evidence type="ECO:0000259" key="1">
    <source>
        <dbReference type="Pfam" id="PF02350"/>
    </source>
</evidence>
<dbReference type="Proteomes" id="UP000248584">
    <property type="component" value="Unassembled WGS sequence"/>
</dbReference>
<gene>
    <name evidence="2" type="ORF">LX97_02559</name>
</gene>
<dbReference type="Pfam" id="PF02350">
    <property type="entry name" value="Epimerase_2"/>
    <property type="match status" value="1"/>
</dbReference>
<organism evidence="2 3">
    <name type="scientific">Nonlabens dokdonensis</name>
    <dbReference type="NCBI Taxonomy" id="328515"/>
    <lineage>
        <taxon>Bacteria</taxon>
        <taxon>Pseudomonadati</taxon>
        <taxon>Bacteroidota</taxon>
        <taxon>Flavobacteriia</taxon>
        <taxon>Flavobacteriales</taxon>
        <taxon>Flavobacteriaceae</taxon>
        <taxon>Nonlabens</taxon>
    </lineage>
</organism>
<reference evidence="2 3" key="1">
    <citation type="submission" date="2018-06" db="EMBL/GenBank/DDBJ databases">
        <title>Genomic Encyclopedia of Archaeal and Bacterial Type Strains, Phase II (KMG-II): from individual species to whole genera.</title>
        <authorList>
            <person name="Goeker M."/>
        </authorList>
    </citation>
    <scope>NUCLEOTIDE SEQUENCE [LARGE SCALE GENOMIC DNA]</scope>
    <source>
        <strain evidence="2 3">DSM 17205</strain>
    </source>
</reference>
<feature type="domain" description="UDP-N-acetylglucosamine 2-epimerase" evidence="1">
    <location>
        <begin position="22"/>
        <end position="365"/>
    </location>
</feature>
<accession>A0ABX5PWX6</accession>
<dbReference type="PANTHER" id="PTHR43174">
    <property type="entry name" value="UDP-N-ACETYLGLUCOSAMINE 2-EPIMERASE"/>
    <property type="match status" value="1"/>
</dbReference>
<name>A0ABX5PWX6_9FLAO</name>
<dbReference type="InterPro" id="IPR029767">
    <property type="entry name" value="WecB-like"/>
</dbReference>
<dbReference type="InterPro" id="IPR020004">
    <property type="entry name" value="UDP-GlcNAc_Epase"/>
</dbReference>
<dbReference type="NCBIfam" id="TIGR03568">
    <property type="entry name" value="NeuC_NnaA"/>
    <property type="match status" value="1"/>
</dbReference>
<dbReference type="RefSeq" id="WP_015364172.1">
    <property type="nucleotide sequence ID" value="NZ_QKZR01000004.1"/>
</dbReference>
<dbReference type="Gene3D" id="3.40.50.2000">
    <property type="entry name" value="Glycogen Phosphorylase B"/>
    <property type="match status" value="2"/>
</dbReference>
<protein>
    <submittedName>
        <fullName evidence="2">GDP/UDP-N,N'-diacetylbacillosamine 2-epimerase (Hydrolysing)</fullName>
    </submittedName>
</protein>
<evidence type="ECO:0000313" key="2">
    <source>
        <dbReference type="EMBL" id="PZX39193.1"/>
    </source>
</evidence>